<dbReference type="WBParaSite" id="L893_g18619.t1">
    <property type="protein sequence ID" value="L893_g18619.t1"/>
    <property type="gene ID" value="L893_g18619"/>
</dbReference>
<keyword evidence="1" id="KW-0333">Golgi apparatus</keyword>
<keyword evidence="1" id="KW-0812">Transmembrane</keyword>
<keyword evidence="3" id="KW-1185">Reference proteome</keyword>
<dbReference type="Pfam" id="PF00852">
    <property type="entry name" value="Glyco_transf_10"/>
    <property type="match status" value="1"/>
</dbReference>
<evidence type="ECO:0000256" key="1">
    <source>
        <dbReference type="RuleBase" id="RU003832"/>
    </source>
</evidence>
<dbReference type="GO" id="GO:0032580">
    <property type="term" value="C:Golgi cisterna membrane"/>
    <property type="evidence" value="ECO:0007669"/>
    <property type="project" value="UniProtKB-SubCell"/>
</dbReference>
<proteinExistence type="inferred from homology"/>
<dbReference type="GO" id="GO:0016757">
    <property type="term" value="F:glycosyltransferase activity"/>
    <property type="evidence" value="ECO:0007669"/>
    <property type="project" value="UniProtKB-UniRule"/>
</dbReference>
<keyword evidence="1" id="KW-0808">Transferase</keyword>
<accession>A0A1I7YPX8</accession>
<dbReference type="InterPro" id="IPR038577">
    <property type="entry name" value="GT10-like_C_sf"/>
</dbReference>
<protein>
    <recommendedName>
        <fullName evidence="1">Fucosyltransferase</fullName>
        <ecNumber evidence="1">2.4.1.-</ecNumber>
    </recommendedName>
</protein>
<keyword evidence="1" id="KW-0328">Glycosyltransferase</keyword>
<dbReference type="InterPro" id="IPR055270">
    <property type="entry name" value="Glyco_tran_10_C"/>
</dbReference>
<dbReference type="AlphaFoldDB" id="A0A1I7YPX8"/>
<dbReference type="UniPathway" id="UPA00378"/>
<organism evidence="3 4">
    <name type="scientific">Steinernema glaseri</name>
    <dbReference type="NCBI Taxonomy" id="37863"/>
    <lineage>
        <taxon>Eukaryota</taxon>
        <taxon>Metazoa</taxon>
        <taxon>Ecdysozoa</taxon>
        <taxon>Nematoda</taxon>
        <taxon>Chromadorea</taxon>
        <taxon>Rhabditida</taxon>
        <taxon>Tylenchina</taxon>
        <taxon>Panagrolaimomorpha</taxon>
        <taxon>Strongyloidoidea</taxon>
        <taxon>Steinernematidae</taxon>
        <taxon>Steinernema</taxon>
    </lineage>
</organism>
<dbReference type="Proteomes" id="UP000095287">
    <property type="component" value="Unplaced"/>
</dbReference>
<reference evidence="4" key="1">
    <citation type="submission" date="2016-11" db="UniProtKB">
        <authorList>
            <consortium name="WormBaseParasite"/>
        </authorList>
    </citation>
    <scope>IDENTIFICATION</scope>
</reference>
<name>A0A1I7YPX8_9BILA</name>
<keyword evidence="1" id="KW-0472">Membrane</keyword>
<dbReference type="EC" id="2.4.1.-" evidence="1"/>
<evidence type="ECO:0000259" key="2">
    <source>
        <dbReference type="Pfam" id="PF00852"/>
    </source>
</evidence>
<evidence type="ECO:0000313" key="3">
    <source>
        <dbReference type="Proteomes" id="UP000095287"/>
    </source>
</evidence>
<dbReference type="SUPFAM" id="SSF53756">
    <property type="entry name" value="UDP-Glycosyltransferase/glycogen phosphorylase"/>
    <property type="match status" value="1"/>
</dbReference>
<comment type="subcellular location">
    <subcellularLocation>
        <location evidence="1">Golgi apparatus</location>
        <location evidence="1">Golgi stack membrane</location>
        <topology evidence="1">Single-pass type II membrane protein</topology>
    </subcellularLocation>
</comment>
<comment type="similarity">
    <text evidence="1">Belongs to the glycosyltransferase 10 family.</text>
</comment>
<evidence type="ECO:0000313" key="4">
    <source>
        <dbReference type="WBParaSite" id="L893_g18619.t1"/>
    </source>
</evidence>
<sequence length="166" mass="18684">MDDFSSPKAMGKHLDYLMKNRTAYMEYFKWRNDGWKVAYAVERYEGRHMGASVKGIVDDHPEISGGVEDHRHHHHGSCFRAITCLFLVSNGSQSSASHSDNGMSVFDQTMRYGASEDHPDMSEGVDCPEDYRLITTTAPAFVRSRASSSSATDLSRMQVILITELR</sequence>
<dbReference type="Gene3D" id="3.40.50.11660">
    <property type="entry name" value="Glycosyl transferase family 10, C-terminal domain"/>
    <property type="match status" value="1"/>
</dbReference>
<feature type="domain" description="Fucosyltransferase C-terminal" evidence="2">
    <location>
        <begin position="1"/>
        <end position="38"/>
    </location>
</feature>